<evidence type="ECO:0000313" key="9">
    <source>
        <dbReference type="Proteomes" id="UP000246145"/>
    </source>
</evidence>
<feature type="domain" description="ABC transporter" evidence="7">
    <location>
        <begin position="2"/>
        <end position="229"/>
    </location>
</feature>
<dbReference type="OrthoDB" id="9776369at2"/>
<dbReference type="InterPro" id="IPR052156">
    <property type="entry name" value="BCAA_Transport_ATP-bd_LivF"/>
</dbReference>
<dbReference type="EMBL" id="QEKO01000002">
    <property type="protein sequence ID" value="PVY62709.1"/>
    <property type="molecule type" value="Genomic_DNA"/>
</dbReference>
<accession>A0A2U1CNX6</accession>
<dbReference type="InterPro" id="IPR003439">
    <property type="entry name" value="ABC_transporter-like_ATP-bd"/>
</dbReference>
<name>A0A2U1CNX6_9BURK</name>
<dbReference type="InterPro" id="IPR027417">
    <property type="entry name" value="P-loop_NTPase"/>
</dbReference>
<sequence length="231" mass="25127">MLEIKDLTGGWGRTTVVEHLSLRLDQGECVAVVGRNGVGKTTLLELISGRAQQSSGTIAFAGTDISRMSAYSRARLGLGLVPQNREVFPSLTVREHLNVSARPGRWTQSSVLELLPRLGQRMDNLACHLSGGEQQMLAIARALLGNPRLILMDEPSEGLAPRVVEQLSDVLKAIIADGSLTMLLIEQRIDIAMELSTRYVIMDRGNIVHEGHSTDVLDGSVKLADLIGFEH</sequence>
<dbReference type="PANTHER" id="PTHR43820">
    <property type="entry name" value="HIGH-AFFINITY BRANCHED-CHAIN AMINO ACID TRANSPORT ATP-BINDING PROTEIN LIVF"/>
    <property type="match status" value="1"/>
</dbReference>
<keyword evidence="9" id="KW-1185">Reference proteome</keyword>
<protein>
    <submittedName>
        <fullName evidence="8">Branched-chain amino acid transport system ATP-binding protein</fullName>
    </submittedName>
</protein>
<keyword evidence="3" id="KW-0472">Membrane</keyword>
<dbReference type="Pfam" id="PF00005">
    <property type="entry name" value="ABC_tran"/>
    <property type="match status" value="1"/>
</dbReference>
<dbReference type="PROSITE" id="PS50893">
    <property type="entry name" value="ABC_TRANSPORTER_2"/>
    <property type="match status" value="1"/>
</dbReference>
<evidence type="ECO:0000256" key="6">
    <source>
        <dbReference type="ARBA" id="ARBA00022970"/>
    </source>
</evidence>
<dbReference type="Proteomes" id="UP000246145">
    <property type="component" value="Unassembled WGS sequence"/>
</dbReference>
<evidence type="ECO:0000256" key="3">
    <source>
        <dbReference type="ARBA" id="ARBA00022475"/>
    </source>
</evidence>
<dbReference type="GO" id="GO:0015807">
    <property type="term" value="P:L-amino acid transport"/>
    <property type="evidence" value="ECO:0007669"/>
    <property type="project" value="TreeGrafter"/>
</dbReference>
<evidence type="ECO:0000256" key="1">
    <source>
        <dbReference type="ARBA" id="ARBA00005417"/>
    </source>
</evidence>
<keyword evidence="3" id="KW-1003">Cell membrane</keyword>
<dbReference type="InterPro" id="IPR003593">
    <property type="entry name" value="AAA+_ATPase"/>
</dbReference>
<dbReference type="Gene3D" id="3.40.50.300">
    <property type="entry name" value="P-loop containing nucleotide triphosphate hydrolases"/>
    <property type="match status" value="1"/>
</dbReference>
<dbReference type="RefSeq" id="WP_116518543.1">
    <property type="nucleotide sequence ID" value="NZ_JACCEX010000002.1"/>
</dbReference>
<dbReference type="InterPro" id="IPR017871">
    <property type="entry name" value="ABC_transporter-like_CS"/>
</dbReference>
<keyword evidence="4" id="KW-0547">Nucleotide-binding</keyword>
<dbReference type="GO" id="GO:0016887">
    <property type="term" value="F:ATP hydrolysis activity"/>
    <property type="evidence" value="ECO:0007669"/>
    <property type="project" value="InterPro"/>
</dbReference>
<dbReference type="PROSITE" id="PS00211">
    <property type="entry name" value="ABC_TRANSPORTER_1"/>
    <property type="match status" value="1"/>
</dbReference>
<dbReference type="SMART" id="SM00382">
    <property type="entry name" value="AAA"/>
    <property type="match status" value="1"/>
</dbReference>
<dbReference type="CDD" id="cd03224">
    <property type="entry name" value="ABC_TM1139_LivF_branched"/>
    <property type="match status" value="1"/>
</dbReference>
<evidence type="ECO:0000259" key="7">
    <source>
        <dbReference type="PROSITE" id="PS50893"/>
    </source>
</evidence>
<gene>
    <name evidence="8" type="ORF">C7440_2204</name>
</gene>
<comment type="similarity">
    <text evidence="1">Belongs to the ABC transporter superfamily.</text>
</comment>
<proteinExistence type="inferred from homology"/>
<dbReference type="SUPFAM" id="SSF52540">
    <property type="entry name" value="P-loop containing nucleoside triphosphate hydrolases"/>
    <property type="match status" value="1"/>
</dbReference>
<comment type="caution">
    <text evidence="8">The sequence shown here is derived from an EMBL/GenBank/DDBJ whole genome shotgun (WGS) entry which is preliminary data.</text>
</comment>
<evidence type="ECO:0000256" key="4">
    <source>
        <dbReference type="ARBA" id="ARBA00022741"/>
    </source>
</evidence>
<evidence type="ECO:0000313" key="8">
    <source>
        <dbReference type="EMBL" id="PVY62709.1"/>
    </source>
</evidence>
<evidence type="ECO:0000256" key="2">
    <source>
        <dbReference type="ARBA" id="ARBA00022448"/>
    </source>
</evidence>
<dbReference type="GO" id="GO:0005524">
    <property type="term" value="F:ATP binding"/>
    <property type="evidence" value="ECO:0007669"/>
    <property type="project" value="UniProtKB-KW"/>
</dbReference>
<dbReference type="AlphaFoldDB" id="A0A2U1CNX6"/>
<keyword evidence="6" id="KW-0029">Amino-acid transport</keyword>
<reference evidence="8 9" key="1">
    <citation type="submission" date="2018-04" db="EMBL/GenBank/DDBJ databases">
        <title>Genomic Encyclopedia of Type Strains, Phase IV (KMG-IV): sequencing the most valuable type-strain genomes for metagenomic binning, comparative biology and taxonomic classification.</title>
        <authorList>
            <person name="Goeker M."/>
        </authorList>
    </citation>
    <scope>NUCLEOTIDE SEQUENCE [LARGE SCALE GENOMIC DNA]</scope>
    <source>
        <strain evidence="8 9">DSM 10065</strain>
    </source>
</reference>
<dbReference type="PANTHER" id="PTHR43820:SF2">
    <property type="entry name" value="ABC TRANSPORTER ATP-BINDING PROTEIN"/>
    <property type="match status" value="1"/>
</dbReference>
<keyword evidence="2" id="KW-0813">Transport</keyword>
<organism evidence="8 9">
    <name type="scientific">Pusillimonas noertemannii</name>
    <dbReference type="NCBI Taxonomy" id="305977"/>
    <lineage>
        <taxon>Bacteria</taxon>
        <taxon>Pseudomonadati</taxon>
        <taxon>Pseudomonadota</taxon>
        <taxon>Betaproteobacteria</taxon>
        <taxon>Burkholderiales</taxon>
        <taxon>Alcaligenaceae</taxon>
        <taxon>Pusillimonas</taxon>
    </lineage>
</organism>
<keyword evidence="5 8" id="KW-0067">ATP-binding</keyword>
<evidence type="ECO:0000256" key="5">
    <source>
        <dbReference type="ARBA" id="ARBA00022840"/>
    </source>
</evidence>
<dbReference type="GO" id="GO:0015658">
    <property type="term" value="F:branched-chain amino acid transmembrane transporter activity"/>
    <property type="evidence" value="ECO:0007669"/>
    <property type="project" value="TreeGrafter"/>
</dbReference>